<feature type="transmembrane region" description="Helical" evidence="6">
    <location>
        <begin position="7"/>
        <end position="24"/>
    </location>
</feature>
<evidence type="ECO:0000256" key="3">
    <source>
        <dbReference type="ARBA" id="ARBA00022692"/>
    </source>
</evidence>
<dbReference type="PANTHER" id="PTHR21716">
    <property type="entry name" value="TRANSMEMBRANE PROTEIN"/>
    <property type="match status" value="1"/>
</dbReference>
<dbReference type="Pfam" id="PF01594">
    <property type="entry name" value="AI-2E_transport"/>
    <property type="match status" value="1"/>
</dbReference>
<dbReference type="AlphaFoldDB" id="A0A494Y6M2"/>
<feature type="transmembrane region" description="Helical" evidence="6">
    <location>
        <begin position="248"/>
        <end position="265"/>
    </location>
</feature>
<reference evidence="7 8" key="1">
    <citation type="submission" date="2018-10" db="EMBL/GenBank/DDBJ databases">
        <title>Cohnella sp. M2MS4P-1, whole genome shotgun sequence.</title>
        <authorList>
            <person name="Tuo L."/>
        </authorList>
    </citation>
    <scope>NUCLEOTIDE SEQUENCE [LARGE SCALE GENOMIC DNA]</scope>
    <source>
        <strain evidence="7 8">M2MS4P-1</strain>
    </source>
</reference>
<evidence type="ECO:0000256" key="4">
    <source>
        <dbReference type="ARBA" id="ARBA00022989"/>
    </source>
</evidence>
<sequence>MLLNQKVILFLVVILLISLNIFVLDKVSYIFHPFIVILETVFLPFILTGVGFYLLNPIVDFFEKRGISRGYMIAVLYLIIATAITVVIMRVVPLLSDQISGLITQFPDYSQDAQANFEEWVGSDSFNQIQNTLGIDTSKLAHDFSNQVSTVLSNAWSGLGGLVGRITHTILSIITVPLILFYLLRDRKKLTPFVLGFAPTALRARSLRVLLEMNHQISSYIRGQIVVSFCVGLLLYIGYLVIGLDYSLVLAVIAACTSVVPYLGPAIAIMPALVVAVVTSPFMLLKMAIIWTIVQVIEGKVISPQIMGKTMKVHPITIIFAILTAGNLFGLVGIILAVPGYAILKVIVTHSFQWFKVKTGLYEPVDDDSAIVVEAGVDAEKI</sequence>
<dbReference type="GO" id="GO:0055085">
    <property type="term" value="P:transmembrane transport"/>
    <property type="evidence" value="ECO:0007669"/>
    <property type="project" value="TreeGrafter"/>
</dbReference>
<comment type="subcellular location">
    <subcellularLocation>
        <location evidence="1">Membrane</location>
        <topology evidence="1">Multi-pass membrane protein</topology>
    </subcellularLocation>
</comment>
<accession>A0A494Y6M2</accession>
<evidence type="ECO:0000256" key="2">
    <source>
        <dbReference type="ARBA" id="ARBA00009773"/>
    </source>
</evidence>
<feature type="transmembrane region" description="Helical" evidence="6">
    <location>
        <begin position="272"/>
        <end position="297"/>
    </location>
</feature>
<dbReference type="RefSeq" id="WP_120974324.1">
    <property type="nucleotide sequence ID" value="NZ_RBZM01000001.1"/>
</dbReference>
<name>A0A494Y6M2_9BACL</name>
<evidence type="ECO:0000256" key="1">
    <source>
        <dbReference type="ARBA" id="ARBA00004141"/>
    </source>
</evidence>
<dbReference type="OrthoDB" id="9793390at2"/>
<protein>
    <submittedName>
        <fullName evidence="7">AI-2E family transporter</fullName>
    </submittedName>
</protein>
<feature type="transmembrane region" description="Helical" evidence="6">
    <location>
        <begin position="317"/>
        <end position="344"/>
    </location>
</feature>
<dbReference type="Proteomes" id="UP000282076">
    <property type="component" value="Unassembled WGS sequence"/>
</dbReference>
<dbReference type="PANTHER" id="PTHR21716:SF69">
    <property type="entry name" value="TRANSPORT PROTEIN YUBA-RELATED"/>
    <property type="match status" value="1"/>
</dbReference>
<feature type="transmembrane region" description="Helical" evidence="6">
    <location>
        <begin position="220"/>
        <end position="242"/>
    </location>
</feature>
<evidence type="ECO:0000256" key="6">
    <source>
        <dbReference type="SAM" id="Phobius"/>
    </source>
</evidence>
<feature type="transmembrane region" description="Helical" evidence="6">
    <location>
        <begin position="166"/>
        <end position="184"/>
    </location>
</feature>
<comment type="similarity">
    <text evidence="2">Belongs to the autoinducer-2 exporter (AI-2E) (TC 2.A.86) family.</text>
</comment>
<comment type="caution">
    <text evidence="7">The sequence shown here is derived from an EMBL/GenBank/DDBJ whole genome shotgun (WGS) entry which is preliminary data.</text>
</comment>
<feature type="transmembrane region" description="Helical" evidence="6">
    <location>
        <begin position="71"/>
        <end position="92"/>
    </location>
</feature>
<dbReference type="GO" id="GO:0016020">
    <property type="term" value="C:membrane"/>
    <property type="evidence" value="ECO:0007669"/>
    <property type="project" value="UniProtKB-SubCell"/>
</dbReference>
<keyword evidence="8" id="KW-1185">Reference proteome</keyword>
<gene>
    <name evidence="7" type="ORF">D7Z26_00675</name>
</gene>
<keyword evidence="4 6" id="KW-1133">Transmembrane helix</keyword>
<keyword evidence="5 6" id="KW-0472">Membrane</keyword>
<dbReference type="InterPro" id="IPR002549">
    <property type="entry name" value="AI-2E-like"/>
</dbReference>
<evidence type="ECO:0000313" key="8">
    <source>
        <dbReference type="Proteomes" id="UP000282076"/>
    </source>
</evidence>
<evidence type="ECO:0000313" key="7">
    <source>
        <dbReference type="EMBL" id="RKP58327.1"/>
    </source>
</evidence>
<evidence type="ECO:0000256" key="5">
    <source>
        <dbReference type="ARBA" id="ARBA00023136"/>
    </source>
</evidence>
<organism evidence="7 8">
    <name type="scientific">Cohnella endophytica</name>
    <dbReference type="NCBI Taxonomy" id="2419778"/>
    <lineage>
        <taxon>Bacteria</taxon>
        <taxon>Bacillati</taxon>
        <taxon>Bacillota</taxon>
        <taxon>Bacilli</taxon>
        <taxon>Bacillales</taxon>
        <taxon>Paenibacillaceae</taxon>
        <taxon>Cohnella</taxon>
    </lineage>
</organism>
<proteinExistence type="inferred from homology"/>
<keyword evidence="3 6" id="KW-0812">Transmembrane</keyword>
<feature type="transmembrane region" description="Helical" evidence="6">
    <location>
        <begin position="30"/>
        <end position="59"/>
    </location>
</feature>
<dbReference type="EMBL" id="RBZM01000001">
    <property type="protein sequence ID" value="RKP58327.1"/>
    <property type="molecule type" value="Genomic_DNA"/>
</dbReference>